<evidence type="ECO:0000256" key="1">
    <source>
        <dbReference type="SAM" id="MobiDB-lite"/>
    </source>
</evidence>
<evidence type="ECO:0000313" key="3">
    <source>
        <dbReference type="Proteomes" id="UP000683360"/>
    </source>
</evidence>
<accession>A0A8S3SXK4</accession>
<feature type="region of interest" description="Disordered" evidence="1">
    <location>
        <begin position="166"/>
        <end position="193"/>
    </location>
</feature>
<feature type="compositionally biased region" description="Basic and acidic residues" evidence="1">
    <location>
        <begin position="180"/>
        <end position="193"/>
    </location>
</feature>
<dbReference type="Proteomes" id="UP000683360">
    <property type="component" value="Unassembled WGS sequence"/>
</dbReference>
<name>A0A8S3SXK4_MYTED</name>
<proteinExistence type="predicted"/>
<dbReference type="EMBL" id="CAJPWZ010001769">
    <property type="protein sequence ID" value="CAG2222937.1"/>
    <property type="molecule type" value="Genomic_DNA"/>
</dbReference>
<evidence type="ECO:0000313" key="2">
    <source>
        <dbReference type="EMBL" id="CAG2222937.1"/>
    </source>
</evidence>
<comment type="caution">
    <text evidence="2">The sequence shown here is derived from an EMBL/GenBank/DDBJ whole genome shotgun (WGS) entry which is preliminary data.</text>
</comment>
<sequence>MKLYFITKTSLHGLDNPIADGTKEIDNLEKIVRKLNTFGLDPTSTKEVTLFLYSTSQHVKLDIKVQSSLQQKDIEQMSLDFPQDYLFASFKMGCDGANTLLENKRLTIALIFVQDFEVLIFTIDQLNSVRLQMNSAPRTAEFLIDNEEMLHIDDFDKALERRARSINTSNVDTNEEDGVEQPREVRPPLRLLNDHSDSVGKRFNARGFAIQINNLLVVTVPINIFIDDTSANKSRR</sequence>
<gene>
    <name evidence="2" type="ORF">MEDL_36230</name>
</gene>
<protein>
    <submittedName>
        <fullName evidence="2">Uncharacterized protein</fullName>
    </submittedName>
</protein>
<reference evidence="2" key="1">
    <citation type="submission" date="2021-03" db="EMBL/GenBank/DDBJ databases">
        <authorList>
            <person name="Bekaert M."/>
        </authorList>
    </citation>
    <scope>NUCLEOTIDE SEQUENCE</scope>
</reference>
<keyword evidence="3" id="KW-1185">Reference proteome</keyword>
<organism evidence="2 3">
    <name type="scientific">Mytilus edulis</name>
    <name type="common">Blue mussel</name>
    <dbReference type="NCBI Taxonomy" id="6550"/>
    <lineage>
        <taxon>Eukaryota</taxon>
        <taxon>Metazoa</taxon>
        <taxon>Spiralia</taxon>
        <taxon>Lophotrochozoa</taxon>
        <taxon>Mollusca</taxon>
        <taxon>Bivalvia</taxon>
        <taxon>Autobranchia</taxon>
        <taxon>Pteriomorphia</taxon>
        <taxon>Mytilida</taxon>
        <taxon>Mytiloidea</taxon>
        <taxon>Mytilidae</taxon>
        <taxon>Mytilinae</taxon>
        <taxon>Mytilus</taxon>
    </lineage>
</organism>
<dbReference type="AlphaFoldDB" id="A0A8S3SXK4"/>